<keyword evidence="2" id="KW-1185">Reference proteome</keyword>
<protein>
    <submittedName>
        <fullName evidence="1">16596_t:CDS:1</fullName>
    </submittedName>
</protein>
<accession>A0ACA9LXU8</accession>
<comment type="caution">
    <text evidence="1">The sequence shown here is derived from an EMBL/GenBank/DDBJ whole genome shotgun (WGS) entry which is preliminary data.</text>
</comment>
<dbReference type="Proteomes" id="UP000789366">
    <property type="component" value="Unassembled WGS sequence"/>
</dbReference>
<dbReference type="EMBL" id="CAJVPW010005629">
    <property type="protein sequence ID" value="CAG8558034.1"/>
    <property type="molecule type" value="Genomic_DNA"/>
</dbReference>
<organism evidence="1 2">
    <name type="scientific">Cetraspora pellucida</name>
    <dbReference type="NCBI Taxonomy" id="1433469"/>
    <lineage>
        <taxon>Eukaryota</taxon>
        <taxon>Fungi</taxon>
        <taxon>Fungi incertae sedis</taxon>
        <taxon>Mucoromycota</taxon>
        <taxon>Glomeromycotina</taxon>
        <taxon>Glomeromycetes</taxon>
        <taxon>Diversisporales</taxon>
        <taxon>Gigasporaceae</taxon>
        <taxon>Cetraspora</taxon>
    </lineage>
</organism>
<proteinExistence type="predicted"/>
<feature type="non-terminal residue" evidence="1">
    <location>
        <position position="324"/>
    </location>
</feature>
<reference evidence="1" key="1">
    <citation type="submission" date="2021-06" db="EMBL/GenBank/DDBJ databases">
        <authorList>
            <person name="Kallberg Y."/>
            <person name="Tangrot J."/>
            <person name="Rosling A."/>
        </authorList>
    </citation>
    <scope>NUCLEOTIDE SEQUENCE</scope>
    <source>
        <strain evidence="1">28 12/20/2015</strain>
    </source>
</reference>
<evidence type="ECO:0000313" key="1">
    <source>
        <dbReference type="EMBL" id="CAG8558034.1"/>
    </source>
</evidence>
<gene>
    <name evidence="1" type="ORF">SPELUC_LOCUS5487</name>
</gene>
<name>A0ACA9LXU8_9GLOM</name>
<sequence length="324" mass="37109">MTRRRTRPETPPHICQDTRYKTLELEKTPEDRRRRKSRKLSAVKNYYTALNSLNMTTLNPIEDNEVHSPASTHSTTQAQLVQRCPRTNYNLARSSIETFKPTVVCRKHVVCGRHMLPRMSISCEHCQALHWPMESLTNCCRNGKVVLAPLGNAPESIIKLLTQNSPIMEEPYLKHIRSFNSVFAFTSMGASIDRDLADGTNGVYIYQLQGALYHRIGSLLPNEDCAPKFSQIYIYDGSFEAELRHHHNVFPFLDHDILTNIQHDLHMHNPFAQFVHGGQPIMLKLLSGQEDFIYEAQQRGESAIPENPLIVSRALAEIEDHLRQ</sequence>
<evidence type="ECO:0000313" key="2">
    <source>
        <dbReference type="Proteomes" id="UP000789366"/>
    </source>
</evidence>